<dbReference type="InterPro" id="IPR053134">
    <property type="entry name" value="RNA-dir_DNA_polymerase"/>
</dbReference>
<dbReference type="EMBL" id="BQNB010020322">
    <property type="protein sequence ID" value="GJT94722.1"/>
    <property type="molecule type" value="Genomic_DNA"/>
</dbReference>
<keyword evidence="2" id="KW-1185">Reference proteome</keyword>
<comment type="caution">
    <text evidence="1">The sequence shown here is derived from an EMBL/GenBank/DDBJ whole genome shotgun (WGS) entry which is preliminary data.</text>
</comment>
<dbReference type="PANTHER" id="PTHR24559">
    <property type="entry name" value="TRANSPOSON TY3-I GAG-POL POLYPROTEIN"/>
    <property type="match status" value="1"/>
</dbReference>
<dbReference type="Gene3D" id="3.10.10.10">
    <property type="entry name" value="HIV Type 1 Reverse Transcriptase, subunit A, domain 1"/>
    <property type="match status" value="1"/>
</dbReference>
<reference evidence="1" key="1">
    <citation type="journal article" date="2022" name="Int. J. Mol. Sci.">
        <title>Draft Genome of Tanacetum Coccineum: Genomic Comparison of Closely Related Tanacetum-Family Plants.</title>
        <authorList>
            <person name="Yamashiro T."/>
            <person name="Shiraishi A."/>
            <person name="Nakayama K."/>
            <person name="Satake H."/>
        </authorList>
    </citation>
    <scope>NUCLEOTIDE SEQUENCE</scope>
</reference>
<organism evidence="1 2">
    <name type="scientific">Tanacetum coccineum</name>
    <dbReference type="NCBI Taxonomy" id="301880"/>
    <lineage>
        <taxon>Eukaryota</taxon>
        <taxon>Viridiplantae</taxon>
        <taxon>Streptophyta</taxon>
        <taxon>Embryophyta</taxon>
        <taxon>Tracheophyta</taxon>
        <taxon>Spermatophyta</taxon>
        <taxon>Magnoliopsida</taxon>
        <taxon>eudicotyledons</taxon>
        <taxon>Gunneridae</taxon>
        <taxon>Pentapetalae</taxon>
        <taxon>asterids</taxon>
        <taxon>campanulids</taxon>
        <taxon>Asterales</taxon>
        <taxon>Asteraceae</taxon>
        <taxon>Asteroideae</taxon>
        <taxon>Anthemideae</taxon>
        <taxon>Anthemidinae</taxon>
        <taxon>Tanacetum</taxon>
    </lineage>
</organism>
<dbReference type="SUPFAM" id="SSF56672">
    <property type="entry name" value="DNA/RNA polymerases"/>
    <property type="match status" value="1"/>
</dbReference>
<proteinExistence type="predicted"/>
<reference evidence="1" key="2">
    <citation type="submission" date="2022-01" db="EMBL/GenBank/DDBJ databases">
        <authorList>
            <person name="Yamashiro T."/>
            <person name="Shiraishi A."/>
            <person name="Satake H."/>
            <person name="Nakayama K."/>
        </authorList>
    </citation>
    <scope>NUCLEOTIDE SEQUENCE</scope>
</reference>
<evidence type="ECO:0000313" key="2">
    <source>
        <dbReference type="Proteomes" id="UP001151760"/>
    </source>
</evidence>
<evidence type="ECO:0000313" key="1">
    <source>
        <dbReference type="EMBL" id="GJT94722.1"/>
    </source>
</evidence>
<dbReference type="PANTHER" id="PTHR24559:SF427">
    <property type="entry name" value="RNA-DIRECTED DNA POLYMERASE"/>
    <property type="match status" value="1"/>
</dbReference>
<accession>A0ABQ5I599</accession>
<gene>
    <name evidence="1" type="ORF">Tco_1090240</name>
</gene>
<sequence length="170" mass="20223">MSEIEESKWRKSKWKRRSSWESICDWRRRSLLGPLTLLREFWEVFPEDLPGLPPTRKVEFQIDLVPGVASLARSPYRVRDEDIPKTAFRTRYGYYKFQVMPFALTNAPTVFMDLMNQKEELYAKFSKCEFWIQKVQFLGHLIDSQGIHVDLTKIEAMKDWATPTTPMEIR</sequence>
<evidence type="ECO:0008006" key="3">
    <source>
        <dbReference type="Google" id="ProtNLM"/>
    </source>
</evidence>
<dbReference type="Gene3D" id="3.30.70.270">
    <property type="match status" value="2"/>
</dbReference>
<dbReference type="Proteomes" id="UP001151760">
    <property type="component" value="Unassembled WGS sequence"/>
</dbReference>
<name>A0ABQ5I599_9ASTR</name>
<dbReference type="InterPro" id="IPR043502">
    <property type="entry name" value="DNA/RNA_pol_sf"/>
</dbReference>
<dbReference type="InterPro" id="IPR043128">
    <property type="entry name" value="Rev_trsase/Diguanyl_cyclase"/>
</dbReference>
<protein>
    <recommendedName>
        <fullName evidence="3">Reverse transcriptase domain-containing protein</fullName>
    </recommendedName>
</protein>